<dbReference type="SUPFAM" id="SSF53448">
    <property type="entry name" value="Nucleotide-diphospho-sugar transferases"/>
    <property type="match status" value="1"/>
</dbReference>
<dbReference type="InterPro" id="IPR029044">
    <property type="entry name" value="Nucleotide-diphossugar_trans"/>
</dbReference>
<organism evidence="1 2">
    <name type="scientific">Ectothiorhodosinus mongolicus</name>
    <dbReference type="NCBI Taxonomy" id="233100"/>
    <lineage>
        <taxon>Bacteria</taxon>
        <taxon>Pseudomonadati</taxon>
        <taxon>Pseudomonadota</taxon>
        <taxon>Gammaproteobacteria</taxon>
        <taxon>Chromatiales</taxon>
        <taxon>Ectothiorhodospiraceae</taxon>
        <taxon>Ectothiorhodosinus</taxon>
    </lineage>
</organism>
<evidence type="ECO:0000313" key="1">
    <source>
        <dbReference type="EMBL" id="SIT67026.1"/>
    </source>
</evidence>
<dbReference type="AlphaFoldDB" id="A0A1R3VQJ0"/>
<evidence type="ECO:0000313" key="2">
    <source>
        <dbReference type="Proteomes" id="UP000223759"/>
    </source>
</evidence>
<dbReference type="EMBL" id="FTPK01000001">
    <property type="protein sequence ID" value="SIT67026.1"/>
    <property type="molecule type" value="Genomic_DNA"/>
</dbReference>
<proteinExistence type="predicted"/>
<protein>
    <recommendedName>
        <fullName evidence="3">Glycosyl transferase family 8</fullName>
    </recommendedName>
</protein>
<dbReference type="STRING" id="233100.SAMN05216526_0748"/>
<dbReference type="Proteomes" id="UP000223759">
    <property type="component" value="Unassembled WGS sequence"/>
</dbReference>
<gene>
    <name evidence="1" type="ORF">SAMN05216526_0748</name>
</gene>
<accession>A0A1R3VQJ0</accession>
<reference evidence="1 2" key="1">
    <citation type="submission" date="2017-01" db="EMBL/GenBank/DDBJ databases">
        <authorList>
            <person name="Mah S.A."/>
            <person name="Swanson W.J."/>
            <person name="Moy G.W."/>
            <person name="Vacquier V.D."/>
        </authorList>
    </citation>
    <scope>NUCLEOTIDE SEQUENCE [LARGE SCALE GENOMIC DNA]</scope>
    <source>
        <strain evidence="1 2">M9</strain>
    </source>
</reference>
<keyword evidence="2" id="KW-1185">Reference proteome</keyword>
<name>A0A1R3VQJ0_9GAMM</name>
<evidence type="ECO:0008006" key="3">
    <source>
        <dbReference type="Google" id="ProtNLM"/>
    </source>
</evidence>
<sequence length="251" mass="29018">MDPVNVVCLKFGTKYGPEYVNKLHNMCKRHVTLPLRFICITEDAEGIDDGVEIFPLPEFEEPTAEYLPRCQCWRKLALFDAEYHDLKGKTLLIDLDVVIVDNIDDLFTFSDKLVMPENWSKPGRLFGQGSVICFNMGQFPELLENWRRDAPAIYKRFDSEQNYIPETLGWDNIAWLPKEWVISFKDHCMPGGVLNSFIAPTKIPAGAKIITFHGNPNPPDAIAGRWGSPVPWYKRFYKTVKPTPWIDEHWR</sequence>